<dbReference type="AlphaFoldDB" id="A0AAJ0CLS3"/>
<gene>
    <name evidence="2" type="ORF">QQS21_007085</name>
</gene>
<protein>
    <submittedName>
        <fullName evidence="2">Uncharacterized protein</fullName>
    </submittedName>
</protein>
<evidence type="ECO:0000256" key="1">
    <source>
        <dbReference type="SAM" id="MobiDB-lite"/>
    </source>
</evidence>
<accession>A0AAJ0CLS3</accession>
<evidence type="ECO:0000313" key="3">
    <source>
        <dbReference type="Proteomes" id="UP001251528"/>
    </source>
</evidence>
<organism evidence="2 3">
    <name type="scientific">Conoideocrella luteorostrata</name>
    <dbReference type="NCBI Taxonomy" id="1105319"/>
    <lineage>
        <taxon>Eukaryota</taxon>
        <taxon>Fungi</taxon>
        <taxon>Dikarya</taxon>
        <taxon>Ascomycota</taxon>
        <taxon>Pezizomycotina</taxon>
        <taxon>Sordariomycetes</taxon>
        <taxon>Hypocreomycetidae</taxon>
        <taxon>Hypocreales</taxon>
        <taxon>Clavicipitaceae</taxon>
        <taxon>Conoideocrella</taxon>
    </lineage>
</organism>
<comment type="caution">
    <text evidence="2">The sequence shown here is derived from an EMBL/GenBank/DDBJ whole genome shotgun (WGS) entry which is preliminary data.</text>
</comment>
<feature type="region of interest" description="Disordered" evidence="1">
    <location>
        <begin position="288"/>
        <end position="343"/>
    </location>
</feature>
<evidence type="ECO:0000313" key="2">
    <source>
        <dbReference type="EMBL" id="KAK2595180.1"/>
    </source>
</evidence>
<feature type="compositionally biased region" description="Low complexity" evidence="1">
    <location>
        <begin position="312"/>
        <end position="323"/>
    </location>
</feature>
<feature type="compositionally biased region" description="Basic and acidic residues" evidence="1">
    <location>
        <begin position="332"/>
        <end position="343"/>
    </location>
</feature>
<name>A0AAJ0CLS3_9HYPO</name>
<sequence>MAPTRKITQRMPKATTDKTQLDLQKRWKKYNLALAEYRRRGFDGRNKEIRDLNQEIKNIEGDMEWESDMPTTPFQNLPGDVENNTRPDVEASFFVNNPEDPDDVVVLRENFDTGPNQAGEDQGSFQRGPNTFWVIVQYGQTGGRKYSTRASFNPVQPQLTRERENRKFSKPQALQGVALAPDATISSLLPEEFTLKPGRDGTMKRTYPWCQMKIRWANGATTWETRSVVRKLWGGNAQMTVDYNVEHGGSIVLQKGTKIGKADYAIIITYILNQQNFVPLTAHGNERDRSPTVLGHETPSFTNKNFRPGQFNNGENGTTTDNTQLSQGQGRSRFEQLPKRNFN</sequence>
<proteinExistence type="predicted"/>
<dbReference type="EMBL" id="JASWJB010000140">
    <property type="protein sequence ID" value="KAK2595180.1"/>
    <property type="molecule type" value="Genomic_DNA"/>
</dbReference>
<reference evidence="2" key="1">
    <citation type="submission" date="2023-06" db="EMBL/GenBank/DDBJ databases">
        <title>Conoideocrella luteorostrata (Hypocreales: Clavicipitaceae), a potential biocontrol fungus for elongate hemlock scale in United States Christmas tree production areas.</title>
        <authorList>
            <person name="Barrett H."/>
            <person name="Lovett B."/>
            <person name="Macias A.M."/>
            <person name="Stajich J.E."/>
            <person name="Kasson M.T."/>
        </authorList>
    </citation>
    <scope>NUCLEOTIDE SEQUENCE</scope>
    <source>
        <strain evidence="2">ARSEF 14590</strain>
    </source>
</reference>
<keyword evidence="3" id="KW-1185">Reference proteome</keyword>
<dbReference type="Proteomes" id="UP001251528">
    <property type="component" value="Unassembled WGS sequence"/>
</dbReference>